<feature type="region of interest" description="Disordered" evidence="1">
    <location>
        <begin position="40"/>
        <end position="71"/>
    </location>
</feature>
<protein>
    <submittedName>
        <fullName evidence="2">LIM/homeobox protein Lhx3</fullName>
    </submittedName>
</protein>
<evidence type="ECO:0000313" key="3">
    <source>
        <dbReference type="Proteomes" id="UP000324222"/>
    </source>
</evidence>
<dbReference type="AlphaFoldDB" id="A0A5B7GQX1"/>
<feature type="compositionally biased region" description="Basic and acidic residues" evidence="1">
    <location>
        <begin position="42"/>
        <end position="52"/>
    </location>
</feature>
<organism evidence="2 3">
    <name type="scientific">Portunus trituberculatus</name>
    <name type="common">Swimming crab</name>
    <name type="synonym">Neptunus trituberculatus</name>
    <dbReference type="NCBI Taxonomy" id="210409"/>
    <lineage>
        <taxon>Eukaryota</taxon>
        <taxon>Metazoa</taxon>
        <taxon>Ecdysozoa</taxon>
        <taxon>Arthropoda</taxon>
        <taxon>Crustacea</taxon>
        <taxon>Multicrustacea</taxon>
        <taxon>Malacostraca</taxon>
        <taxon>Eumalacostraca</taxon>
        <taxon>Eucarida</taxon>
        <taxon>Decapoda</taxon>
        <taxon>Pleocyemata</taxon>
        <taxon>Brachyura</taxon>
        <taxon>Eubrachyura</taxon>
        <taxon>Portunoidea</taxon>
        <taxon>Portunidae</taxon>
        <taxon>Portuninae</taxon>
        <taxon>Portunus</taxon>
    </lineage>
</organism>
<gene>
    <name evidence="2" type="primary">LHX3_1</name>
    <name evidence="2" type="ORF">E2C01_055341</name>
</gene>
<keyword evidence="2" id="KW-0238">DNA-binding</keyword>
<accession>A0A5B7GQX1</accession>
<evidence type="ECO:0000313" key="2">
    <source>
        <dbReference type="EMBL" id="MPC61272.1"/>
    </source>
</evidence>
<reference evidence="2 3" key="1">
    <citation type="submission" date="2019-05" db="EMBL/GenBank/DDBJ databases">
        <title>Another draft genome of Portunus trituberculatus and its Hox gene families provides insights of decapod evolution.</title>
        <authorList>
            <person name="Jeong J.-H."/>
            <person name="Song I."/>
            <person name="Kim S."/>
            <person name="Choi T."/>
            <person name="Kim D."/>
            <person name="Ryu S."/>
            <person name="Kim W."/>
        </authorList>
    </citation>
    <scope>NUCLEOTIDE SEQUENCE [LARGE SCALE GENOMIC DNA]</scope>
    <source>
        <tissue evidence="2">Muscle</tissue>
    </source>
</reference>
<proteinExistence type="predicted"/>
<evidence type="ECO:0000256" key="1">
    <source>
        <dbReference type="SAM" id="MobiDB-lite"/>
    </source>
</evidence>
<dbReference type="Proteomes" id="UP000324222">
    <property type="component" value="Unassembled WGS sequence"/>
</dbReference>
<keyword evidence="3" id="KW-1185">Reference proteome</keyword>
<name>A0A5B7GQX1_PORTR</name>
<comment type="caution">
    <text evidence="2">The sequence shown here is derived from an EMBL/GenBank/DDBJ whole genome shotgun (WGS) entry which is preliminary data.</text>
</comment>
<dbReference type="GO" id="GO:0003677">
    <property type="term" value="F:DNA binding"/>
    <property type="evidence" value="ECO:0007669"/>
    <property type="project" value="UniProtKB-KW"/>
</dbReference>
<sequence length="71" mass="8051">MPADTLTPRSLVFVRRAKEKRLKKDAGRTRWGQYFRSMKAGVRGDKRRGGDDDKSDADLDADSRKCSSVCM</sequence>
<dbReference type="EMBL" id="VSRR010018357">
    <property type="protein sequence ID" value="MPC61272.1"/>
    <property type="molecule type" value="Genomic_DNA"/>
</dbReference>
<keyword evidence="2" id="KW-0371">Homeobox</keyword>